<proteinExistence type="predicted"/>
<keyword evidence="2" id="KW-1133">Transmembrane helix</keyword>
<evidence type="ECO:0000256" key="1">
    <source>
        <dbReference type="SAM" id="MobiDB-lite"/>
    </source>
</evidence>
<accession>A0A067MVS8</accession>
<dbReference type="AlphaFoldDB" id="A0A067MVS8"/>
<feature type="transmembrane region" description="Helical" evidence="2">
    <location>
        <begin position="207"/>
        <end position="230"/>
    </location>
</feature>
<dbReference type="OrthoDB" id="2564234at2759"/>
<sequence length="344" mass="35315">MRASTFRTFALLLFRIDFVWGLIYNVTYDITNSTVVPDFPVTWFPQDAWGADNNGLNSGGGGRVTETQGATMNFTFAGVGFYVTGVKAPTSGIVSFIVDGGPVQTQNISSGNATIFWFRQMLLWQDGLTPATHTVLVNQSSPTGAGHLSLDTIIITRDSDLTGPSSSVPAPAGGTKTPSPNQPTVSTAPGSETGGSQVKGSGTNTGAIVGGVVAGVVALAAIGAAIFFWLRLRKVQSGAGAGERERPASEVRLAAYAPVSAWEPPLNSSVTFSPHTDYDQGPTGSTGSYAHSIGAASYGGYGAGSSTIGTTAAATSTAATPAWTTPNAPFVEKPTFGPPPYAHS</sequence>
<keyword evidence="2" id="KW-0812">Transmembrane</keyword>
<gene>
    <name evidence="4" type="ORF">BOTBODRAFT_169862</name>
</gene>
<evidence type="ECO:0008006" key="6">
    <source>
        <dbReference type="Google" id="ProtNLM"/>
    </source>
</evidence>
<feature type="chain" id="PRO_5001641689" description="Mid2 domain-containing protein" evidence="3">
    <location>
        <begin position="22"/>
        <end position="344"/>
    </location>
</feature>
<evidence type="ECO:0000313" key="5">
    <source>
        <dbReference type="Proteomes" id="UP000027195"/>
    </source>
</evidence>
<feature type="signal peptide" evidence="3">
    <location>
        <begin position="1"/>
        <end position="21"/>
    </location>
</feature>
<keyword evidence="3" id="KW-0732">Signal</keyword>
<organism evidence="4 5">
    <name type="scientific">Botryobasidium botryosum (strain FD-172 SS1)</name>
    <dbReference type="NCBI Taxonomy" id="930990"/>
    <lineage>
        <taxon>Eukaryota</taxon>
        <taxon>Fungi</taxon>
        <taxon>Dikarya</taxon>
        <taxon>Basidiomycota</taxon>
        <taxon>Agaricomycotina</taxon>
        <taxon>Agaricomycetes</taxon>
        <taxon>Cantharellales</taxon>
        <taxon>Botryobasidiaceae</taxon>
        <taxon>Botryobasidium</taxon>
    </lineage>
</organism>
<keyword evidence="5" id="KW-1185">Reference proteome</keyword>
<dbReference type="Proteomes" id="UP000027195">
    <property type="component" value="Unassembled WGS sequence"/>
</dbReference>
<dbReference type="EMBL" id="KL198018">
    <property type="protein sequence ID" value="KDQ19813.1"/>
    <property type="molecule type" value="Genomic_DNA"/>
</dbReference>
<feature type="compositionally biased region" description="Polar residues" evidence="1">
    <location>
        <begin position="176"/>
        <end position="199"/>
    </location>
</feature>
<dbReference type="InParanoid" id="A0A067MVS8"/>
<protein>
    <recommendedName>
        <fullName evidence="6">Mid2 domain-containing protein</fullName>
    </recommendedName>
</protein>
<dbReference type="Gene3D" id="2.60.120.260">
    <property type="entry name" value="Galactose-binding domain-like"/>
    <property type="match status" value="1"/>
</dbReference>
<dbReference type="STRING" id="930990.A0A067MVS8"/>
<name>A0A067MVS8_BOTB1</name>
<reference evidence="5" key="1">
    <citation type="journal article" date="2014" name="Proc. Natl. Acad. Sci. U.S.A.">
        <title>Extensive sampling of basidiomycete genomes demonstrates inadequacy of the white-rot/brown-rot paradigm for wood decay fungi.</title>
        <authorList>
            <person name="Riley R."/>
            <person name="Salamov A.A."/>
            <person name="Brown D.W."/>
            <person name="Nagy L.G."/>
            <person name="Floudas D."/>
            <person name="Held B.W."/>
            <person name="Levasseur A."/>
            <person name="Lombard V."/>
            <person name="Morin E."/>
            <person name="Otillar R."/>
            <person name="Lindquist E.A."/>
            <person name="Sun H."/>
            <person name="LaButti K.M."/>
            <person name="Schmutz J."/>
            <person name="Jabbour D."/>
            <person name="Luo H."/>
            <person name="Baker S.E."/>
            <person name="Pisabarro A.G."/>
            <person name="Walton J.D."/>
            <person name="Blanchette R.A."/>
            <person name="Henrissat B."/>
            <person name="Martin F."/>
            <person name="Cullen D."/>
            <person name="Hibbett D.S."/>
            <person name="Grigoriev I.V."/>
        </authorList>
    </citation>
    <scope>NUCLEOTIDE SEQUENCE [LARGE SCALE GENOMIC DNA]</scope>
    <source>
        <strain evidence="5">FD-172 SS1</strain>
    </source>
</reference>
<keyword evidence="2" id="KW-0472">Membrane</keyword>
<dbReference type="HOGENOM" id="CLU_868752_0_0_1"/>
<feature type="region of interest" description="Disordered" evidence="1">
    <location>
        <begin position="161"/>
        <end position="199"/>
    </location>
</feature>
<evidence type="ECO:0000256" key="2">
    <source>
        <dbReference type="SAM" id="Phobius"/>
    </source>
</evidence>
<evidence type="ECO:0000313" key="4">
    <source>
        <dbReference type="EMBL" id="KDQ19813.1"/>
    </source>
</evidence>
<feature type="region of interest" description="Disordered" evidence="1">
    <location>
        <begin position="315"/>
        <end position="344"/>
    </location>
</feature>
<evidence type="ECO:0000256" key="3">
    <source>
        <dbReference type="SAM" id="SignalP"/>
    </source>
</evidence>